<feature type="region of interest" description="Disordered" evidence="1">
    <location>
        <begin position="292"/>
        <end position="348"/>
    </location>
</feature>
<dbReference type="OrthoDB" id="5232980at2759"/>
<dbReference type="AlphaFoldDB" id="A0A0A2V4N5"/>
<reference evidence="2 3" key="1">
    <citation type="journal article" date="2011" name="PLoS Genet.">
        <title>Comparative genomic analysis of human fungal pathogens causing paracoccidioidomycosis.</title>
        <authorList>
            <person name="Desjardins C.A."/>
            <person name="Champion M.D."/>
            <person name="Holder J.W."/>
            <person name="Muszewska A."/>
            <person name="Goldberg J."/>
            <person name="Bailao A.M."/>
            <person name="Brigido M.M."/>
            <person name="Ferreira M.E."/>
            <person name="Garcia A.M."/>
            <person name="Grynberg M."/>
            <person name="Gujja S."/>
            <person name="Heiman D.I."/>
            <person name="Henn M.R."/>
            <person name="Kodira C.D."/>
            <person name="Leon-Narvaez H."/>
            <person name="Longo L.V."/>
            <person name="Ma L.J."/>
            <person name="Malavazi I."/>
            <person name="Matsuo A.L."/>
            <person name="Morais F.V."/>
            <person name="Pereira M."/>
            <person name="Rodriguez-Brito S."/>
            <person name="Sakthikumar S."/>
            <person name="Salem-Izacc S.M."/>
            <person name="Sykes S.M."/>
            <person name="Teixeira M.M."/>
            <person name="Vallejo M.C."/>
            <person name="Walter M.E."/>
            <person name="Yandava C."/>
            <person name="Young S."/>
            <person name="Zeng Q."/>
            <person name="Zucker J."/>
            <person name="Felipe M.S."/>
            <person name="Goldman G.H."/>
            <person name="Haas B.J."/>
            <person name="McEwen J.G."/>
            <person name="Nino-Vega G."/>
            <person name="Puccia R."/>
            <person name="San-Blas G."/>
            <person name="Soares C.M."/>
            <person name="Birren B.W."/>
            <person name="Cuomo C.A."/>
        </authorList>
    </citation>
    <scope>NUCLEOTIDE SEQUENCE [LARGE SCALE GENOMIC DNA]</scope>
    <source>
        <strain evidence="3">ATCC MYA-826 / Pb01</strain>
    </source>
</reference>
<dbReference type="RefSeq" id="XP_015702857.1">
    <property type="nucleotide sequence ID" value="XM_015847554.1"/>
</dbReference>
<sequence>MPTIMLSKSSSLSIPVSTWTWALQRPLGDFHDSPITSGMGTMAYLSGQISKSTAGVAVDKIHGMPVLPKSWLYGTSIKQRNGPEDSRQNAKNYLTMLGRANARLGDCAVPGTHGAATAKSCRAVSRELAQEWAEADEQGMQNLIIVIDLLMILDHLSCLKSRKSMNLWNEIYIKGASAVFAYHILKDEKITVLSLATPDRFNPDSLTNSQAVEEPVLKGAIGGAAVSCIGMVHLTIKRAEDFCYQVWLTDETHPWIANFEHWRRRVLSKKQNLMVSQAEIFIQMETKVQNVSGPAKSLKEKKKVERKKEKKRKSEENRKKMTDDQRRFQSMKNRNKIAAGDSNQLQAN</sequence>
<dbReference type="KEGG" id="pbl:PAAG_12002"/>
<accession>A0A0A2V4N5</accession>
<name>A0A0A2V4N5_PARBA</name>
<dbReference type="EMBL" id="KN294004">
    <property type="protein sequence ID" value="KGQ01322.1"/>
    <property type="molecule type" value="Genomic_DNA"/>
</dbReference>
<feature type="compositionally biased region" description="Basic and acidic residues" evidence="1">
    <location>
        <begin position="302"/>
        <end position="327"/>
    </location>
</feature>
<organism evidence="2 3">
    <name type="scientific">Paracoccidioides lutzii (strain ATCC MYA-826 / Pb01)</name>
    <name type="common">Paracoccidioides brasiliensis</name>
    <dbReference type="NCBI Taxonomy" id="502779"/>
    <lineage>
        <taxon>Eukaryota</taxon>
        <taxon>Fungi</taxon>
        <taxon>Dikarya</taxon>
        <taxon>Ascomycota</taxon>
        <taxon>Pezizomycotina</taxon>
        <taxon>Eurotiomycetes</taxon>
        <taxon>Eurotiomycetidae</taxon>
        <taxon>Onygenales</taxon>
        <taxon>Ajellomycetaceae</taxon>
        <taxon>Paracoccidioides</taxon>
    </lineage>
</organism>
<dbReference type="HOGENOM" id="CLU_797161_0_0_1"/>
<evidence type="ECO:0000256" key="1">
    <source>
        <dbReference type="SAM" id="MobiDB-lite"/>
    </source>
</evidence>
<keyword evidence="3" id="KW-1185">Reference proteome</keyword>
<dbReference type="VEuPathDB" id="FungiDB:PAAG_12002"/>
<evidence type="ECO:0000313" key="2">
    <source>
        <dbReference type="EMBL" id="KGQ01322.1"/>
    </source>
</evidence>
<evidence type="ECO:0000313" key="3">
    <source>
        <dbReference type="Proteomes" id="UP000002059"/>
    </source>
</evidence>
<dbReference type="GeneID" id="9096233"/>
<dbReference type="Proteomes" id="UP000002059">
    <property type="component" value="Partially assembled WGS sequence"/>
</dbReference>
<gene>
    <name evidence="2" type="ORF">PAAG_12002</name>
</gene>
<protein>
    <submittedName>
        <fullName evidence="2">Uncharacterized protein</fullName>
    </submittedName>
</protein>
<proteinExistence type="predicted"/>